<evidence type="ECO:0000313" key="2">
    <source>
        <dbReference type="EMBL" id="CAB3251473.1"/>
    </source>
</evidence>
<name>A0A8S1AWE6_ARCPL</name>
<dbReference type="EMBL" id="CADEBC010000550">
    <property type="protein sequence ID" value="CAB3251473.1"/>
    <property type="molecule type" value="Genomic_DNA"/>
</dbReference>
<evidence type="ECO:0000313" key="3">
    <source>
        <dbReference type="Proteomes" id="UP000494106"/>
    </source>
</evidence>
<comment type="caution">
    <text evidence="2">The sequence shown here is derived from an EMBL/GenBank/DDBJ whole genome shotgun (WGS) entry which is preliminary data.</text>
</comment>
<sequence length="175" mass="18841">MYKLVVLFSLAVMVTAKPSIVAPFAYISITPGFSSLSQYSSSVVHGSPPVHGGLTVYSRHAHNSIAAMFPQQSMVPEGLNELNESEEHTAHSVHHATNRFLPYHQLRKRSIGVPTVVFSTVVSPVSYTNPLTSAYFERANSHHTTRPVVSASAFAAASPLGLTSAYARILGSHPN</sequence>
<dbReference type="OrthoDB" id="6782465at2759"/>
<accession>A0A8S1AWE6</accession>
<protein>
    <submittedName>
        <fullName evidence="2">Uncharacterized protein</fullName>
    </submittedName>
</protein>
<keyword evidence="3" id="KW-1185">Reference proteome</keyword>
<reference evidence="2 3" key="1">
    <citation type="submission" date="2020-04" db="EMBL/GenBank/DDBJ databases">
        <authorList>
            <person name="Wallbank WR R."/>
            <person name="Pardo Diaz C."/>
            <person name="Kozak K."/>
            <person name="Martin S."/>
            <person name="Jiggins C."/>
            <person name="Moest M."/>
            <person name="Warren A I."/>
            <person name="Byers J.R.P. K."/>
            <person name="Montejo-Kovacevich G."/>
            <person name="Yen C E."/>
        </authorList>
    </citation>
    <scope>NUCLEOTIDE SEQUENCE [LARGE SCALE GENOMIC DNA]</scope>
</reference>
<dbReference type="Proteomes" id="UP000494106">
    <property type="component" value="Unassembled WGS sequence"/>
</dbReference>
<dbReference type="AlphaFoldDB" id="A0A8S1AWE6"/>
<evidence type="ECO:0000256" key="1">
    <source>
        <dbReference type="SAM" id="SignalP"/>
    </source>
</evidence>
<gene>
    <name evidence="2" type="ORF">APLA_LOCUS13058</name>
</gene>
<proteinExistence type="predicted"/>
<feature type="signal peptide" evidence="1">
    <location>
        <begin position="1"/>
        <end position="16"/>
    </location>
</feature>
<organism evidence="2 3">
    <name type="scientific">Arctia plantaginis</name>
    <name type="common">Wood tiger moth</name>
    <name type="synonym">Phalaena plantaginis</name>
    <dbReference type="NCBI Taxonomy" id="874455"/>
    <lineage>
        <taxon>Eukaryota</taxon>
        <taxon>Metazoa</taxon>
        <taxon>Ecdysozoa</taxon>
        <taxon>Arthropoda</taxon>
        <taxon>Hexapoda</taxon>
        <taxon>Insecta</taxon>
        <taxon>Pterygota</taxon>
        <taxon>Neoptera</taxon>
        <taxon>Endopterygota</taxon>
        <taxon>Lepidoptera</taxon>
        <taxon>Glossata</taxon>
        <taxon>Ditrysia</taxon>
        <taxon>Noctuoidea</taxon>
        <taxon>Erebidae</taxon>
        <taxon>Arctiinae</taxon>
        <taxon>Arctia</taxon>
    </lineage>
</organism>
<feature type="chain" id="PRO_5035843931" evidence="1">
    <location>
        <begin position="17"/>
        <end position="175"/>
    </location>
</feature>
<keyword evidence="1" id="KW-0732">Signal</keyword>